<gene>
    <name evidence="3" type="ORF">AQJ67_42435</name>
</gene>
<dbReference type="PROSITE" id="PS51318">
    <property type="entry name" value="TAT"/>
    <property type="match status" value="1"/>
</dbReference>
<feature type="region of interest" description="Disordered" evidence="1">
    <location>
        <begin position="190"/>
        <end position="222"/>
    </location>
</feature>
<evidence type="ECO:0000256" key="2">
    <source>
        <dbReference type="SAM" id="SignalP"/>
    </source>
</evidence>
<dbReference type="STRING" id="661399.AQJ67_42435"/>
<sequence length="222" mass="23571">MTLTRRAVLLSAGALGAGPTLNGVLTGPAAAAAPGAEPSAETKWTARRSDNGWAIDPDAVDSFRVEGSPATVRLHRDASAVLLHVARRWHYEVVPLHSSRDALGHRTDRAVRAAYESNYLSGSAIALLGAGDGLWPHQEAIVRDILADCGGVVRWGADLSPAAACHFQIDVGPDAKPFTQLTKALRDRAVHHNGPRPGAVEDPAAPERRAKARRLARTQSKN</sequence>
<evidence type="ECO:0000313" key="3">
    <source>
        <dbReference type="EMBL" id="KUN91426.1"/>
    </source>
</evidence>
<feature type="signal peptide" evidence="2">
    <location>
        <begin position="1"/>
        <end position="22"/>
    </location>
</feature>
<accession>A0A117RHQ7</accession>
<comment type="caution">
    <text evidence="3">The sequence shown here is derived from an EMBL/GenBank/DDBJ whole genome shotgun (WGS) entry which is preliminary data.</text>
</comment>
<feature type="chain" id="PRO_5039410640" evidence="2">
    <location>
        <begin position="23"/>
        <end position="222"/>
    </location>
</feature>
<keyword evidence="2" id="KW-0732">Signal</keyword>
<dbReference type="OrthoDB" id="3631190at2"/>
<evidence type="ECO:0000256" key="1">
    <source>
        <dbReference type="SAM" id="MobiDB-lite"/>
    </source>
</evidence>
<name>A0A117RHQ7_9ACTN</name>
<proteinExistence type="predicted"/>
<dbReference type="EMBL" id="LMWY01000065">
    <property type="protein sequence ID" value="KUN91426.1"/>
    <property type="molecule type" value="Genomic_DNA"/>
</dbReference>
<dbReference type="Proteomes" id="UP000053429">
    <property type="component" value="Unassembled WGS sequence"/>
</dbReference>
<evidence type="ECO:0000313" key="4">
    <source>
        <dbReference type="Proteomes" id="UP000053429"/>
    </source>
</evidence>
<protein>
    <submittedName>
        <fullName evidence="3">Uncharacterized protein</fullName>
    </submittedName>
</protein>
<organism evidence="3 4">
    <name type="scientific">Streptomyces caeruleatus</name>
    <dbReference type="NCBI Taxonomy" id="661399"/>
    <lineage>
        <taxon>Bacteria</taxon>
        <taxon>Bacillati</taxon>
        <taxon>Actinomycetota</taxon>
        <taxon>Actinomycetes</taxon>
        <taxon>Kitasatosporales</taxon>
        <taxon>Streptomycetaceae</taxon>
        <taxon>Streptomyces</taxon>
    </lineage>
</organism>
<dbReference type="InterPro" id="IPR006311">
    <property type="entry name" value="TAT_signal"/>
</dbReference>
<dbReference type="RefSeq" id="WP_062725179.1">
    <property type="nucleotide sequence ID" value="NZ_KQ948948.1"/>
</dbReference>
<keyword evidence="4" id="KW-1185">Reference proteome</keyword>
<reference evidence="3 4" key="1">
    <citation type="submission" date="2015-10" db="EMBL/GenBank/DDBJ databases">
        <title>Draft genome sequence of Streptomyces caeruleatus NRRL B-24802, type strain for the species Streptomyces caeruleatus.</title>
        <authorList>
            <person name="Ruckert C."/>
            <person name="Winkler A."/>
            <person name="Kalinowski J."/>
            <person name="Kampfer P."/>
            <person name="Glaeser S."/>
        </authorList>
    </citation>
    <scope>NUCLEOTIDE SEQUENCE [LARGE SCALE GENOMIC DNA]</scope>
    <source>
        <strain evidence="3 4">NRRL B-24802</strain>
    </source>
</reference>
<dbReference type="AlphaFoldDB" id="A0A117RHQ7"/>